<name>A0A3A9ZE84_9ACTN</name>
<dbReference type="AlphaFoldDB" id="A0A3A9ZE84"/>
<dbReference type="RefSeq" id="WP_120675499.1">
    <property type="nucleotide sequence ID" value="NZ_RBAL01000002.1"/>
</dbReference>
<protein>
    <submittedName>
        <fullName evidence="1">Uncharacterized protein</fullName>
    </submittedName>
</protein>
<gene>
    <name evidence="1" type="ORF">D7294_03845</name>
</gene>
<reference evidence="1 2" key="1">
    <citation type="journal article" date="2014" name="Int. J. Syst. Evol. Microbiol.">
        <title>Streptomyces hoynatensis sp. nov., isolated from deep marine sediment.</title>
        <authorList>
            <person name="Veyisoglu A."/>
            <person name="Sahin N."/>
        </authorList>
    </citation>
    <scope>NUCLEOTIDE SEQUENCE [LARGE SCALE GENOMIC DNA]</scope>
    <source>
        <strain evidence="1 2">KCTC 29097</strain>
    </source>
</reference>
<dbReference type="OrthoDB" id="4255209at2"/>
<comment type="caution">
    <text evidence="1">The sequence shown here is derived from an EMBL/GenBank/DDBJ whole genome shotgun (WGS) entry which is preliminary data.</text>
</comment>
<accession>A0A3A9ZE84</accession>
<proteinExistence type="predicted"/>
<evidence type="ECO:0000313" key="1">
    <source>
        <dbReference type="EMBL" id="RKN45616.1"/>
    </source>
</evidence>
<evidence type="ECO:0000313" key="2">
    <source>
        <dbReference type="Proteomes" id="UP000272474"/>
    </source>
</evidence>
<dbReference type="Proteomes" id="UP000272474">
    <property type="component" value="Unassembled WGS sequence"/>
</dbReference>
<keyword evidence="2" id="KW-1185">Reference proteome</keyword>
<dbReference type="EMBL" id="RBAL01000002">
    <property type="protein sequence ID" value="RKN45616.1"/>
    <property type="molecule type" value="Genomic_DNA"/>
</dbReference>
<sequence length="104" mass="11570">MTYDGLIQFRNEGLDTIQSQTRAQQERYIEIWNNVRTQLGQLVETGQVDPQIGQVLTERDQQFRREAAGFDESVTAQNLAMRNVQDIGNEGGAAMVRAAAGGAR</sequence>
<organism evidence="1 2">
    <name type="scientific">Streptomyces hoynatensis</name>
    <dbReference type="NCBI Taxonomy" id="1141874"/>
    <lineage>
        <taxon>Bacteria</taxon>
        <taxon>Bacillati</taxon>
        <taxon>Actinomycetota</taxon>
        <taxon>Actinomycetes</taxon>
        <taxon>Kitasatosporales</taxon>
        <taxon>Streptomycetaceae</taxon>
        <taxon>Streptomyces</taxon>
    </lineage>
</organism>